<proteinExistence type="predicted"/>
<evidence type="ECO:0000313" key="3">
    <source>
        <dbReference type="Proteomes" id="UP000593571"/>
    </source>
</evidence>
<gene>
    <name evidence="2" type="ORF">HJG63_008323</name>
</gene>
<organism evidence="2 3">
    <name type="scientific">Rousettus aegyptiacus</name>
    <name type="common">Egyptian fruit bat</name>
    <name type="synonym">Pteropus aegyptiacus</name>
    <dbReference type="NCBI Taxonomy" id="9407"/>
    <lineage>
        <taxon>Eukaryota</taxon>
        <taxon>Metazoa</taxon>
        <taxon>Chordata</taxon>
        <taxon>Craniata</taxon>
        <taxon>Vertebrata</taxon>
        <taxon>Euteleostomi</taxon>
        <taxon>Mammalia</taxon>
        <taxon>Eutheria</taxon>
        <taxon>Laurasiatheria</taxon>
        <taxon>Chiroptera</taxon>
        <taxon>Yinpterochiroptera</taxon>
        <taxon>Pteropodoidea</taxon>
        <taxon>Pteropodidae</taxon>
        <taxon>Rousettinae</taxon>
        <taxon>Rousettus</taxon>
    </lineage>
</organism>
<accession>A0A7J8DXP5</accession>
<keyword evidence="3" id="KW-1185">Reference proteome</keyword>
<evidence type="ECO:0000313" key="2">
    <source>
        <dbReference type="EMBL" id="KAF6427835.1"/>
    </source>
</evidence>
<dbReference type="EMBL" id="JACASE010000011">
    <property type="protein sequence ID" value="KAF6427835.1"/>
    <property type="molecule type" value="Genomic_DNA"/>
</dbReference>
<sequence length="176" mass="18498">MPPRGGLWPRRAAQNASCAVPVRSAAHTCTRQAAAGDRPLRLPEEPSPTRGAGKRNCGRAAARSGQNGWVACVCAAVLGDTELTSTPGPKGAEADPGRVGLCWPTLSRTCVARPWSGGNNSLTPTVTLQPSKAQPLRTCNSCVSQVSDPRRPCLLGKQHVLVTQCPCDLILGRTLR</sequence>
<evidence type="ECO:0000256" key="1">
    <source>
        <dbReference type="SAM" id="MobiDB-lite"/>
    </source>
</evidence>
<dbReference type="AlphaFoldDB" id="A0A7J8DXP5"/>
<name>A0A7J8DXP5_ROUAE</name>
<dbReference type="Proteomes" id="UP000593571">
    <property type="component" value="Unassembled WGS sequence"/>
</dbReference>
<feature type="region of interest" description="Disordered" evidence="1">
    <location>
        <begin position="30"/>
        <end position="60"/>
    </location>
</feature>
<reference evidence="2 3" key="1">
    <citation type="journal article" date="2020" name="Nature">
        <title>Six reference-quality genomes reveal evolution of bat adaptations.</title>
        <authorList>
            <person name="Jebb D."/>
            <person name="Huang Z."/>
            <person name="Pippel M."/>
            <person name="Hughes G.M."/>
            <person name="Lavrichenko K."/>
            <person name="Devanna P."/>
            <person name="Winkler S."/>
            <person name="Jermiin L.S."/>
            <person name="Skirmuntt E.C."/>
            <person name="Katzourakis A."/>
            <person name="Burkitt-Gray L."/>
            <person name="Ray D.A."/>
            <person name="Sullivan K.A.M."/>
            <person name="Roscito J.G."/>
            <person name="Kirilenko B.M."/>
            <person name="Davalos L.M."/>
            <person name="Corthals A.P."/>
            <person name="Power M.L."/>
            <person name="Jones G."/>
            <person name="Ransome R.D."/>
            <person name="Dechmann D.K.N."/>
            <person name="Locatelli A.G."/>
            <person name="Puechmaille S.J."/>
            <person name="Fedrigo O."/>
            <person name="Jarvis E.D."/>
            <person name="Hiller M."/>
            <person name="Vernes S.C."/>
            <person name="Myers E.W."/>
            <person name="Teeling E.C."/>
        </authorList>
    </citation>
    <scope>NUCLEOTIDE SEQUENCE [LARGE SCALE GENOMIC DNA]</scope>
    <source>
        <strain evidence="2">MRouAeg1</strain>
        <tissue evidence="2">Muscle</tissue>
    </source>
</reference>
<protein>
    <submittedName>
        <fullName evidence="2">Uncharacterized protein</fullName>
    </submittedName>
</protein>
<comment type="caution">
    <text evidence="2">The sequence shown here is derived from an EMBL/GenBank/DDBJ whole genome shotgun (WGS) entry which is preliminary data.</text>
</comment>